<organism evidence="2 3">
    <name type="scientific">Punica granatum</name>
    <name type="common">Pomegranate</name>
    <dbReference type="NCBI Taxonomy" id="22663"/>
    <lineage>
        <taxon>Eukaryota</taxon>
        <taxon>Viridiplantae</taxon>
        <taxon>Streptophyta</taxon>
        <taxon>Embryophyta</taxon>
        <taxon>Tracheophyta</taxon>
        <taxon>Spermatophyta</taxon>
        <taxon>Magnoliopsida</taxon>
        <taxon>eudicotyledons</taxon>
        <taxon>Gunneridae</taxon>
        <taxon>Pentapetalae</taxon>
        <taxon>rosids</taxon>
        <taxon>malvids</taxon>
        <taxon>Myrtales</taxon>
        <taxon>Lythraceae</taxon>
        <taxon>Punica</taxon>
    </lineage>
</organism>
<comment type="caution">
    <text evidence="2">The sequence shown here is derived from an EMBL/GenBank/DDBJ whole genome shotgun (WGS) entry which is preliminary data.</text>
</comment>
<dbReference type="EMBL" id="MTKT01002507">
    <property type="protein sequence ID" value="OWM78089.1"/>
    <property type="molecule type" value="Genomic_DNA"/>
</dbReference>
<dbReference type="Gene3D" id="1.10.10.60">
    <property type="entry name" value="Homeodomain-like"/>
    <property type="match status" value="1"/>
</dbReference>
<reference evidence="3" key="1">
    <citation type="journal article" date="2017" name="Plant J.">
        <title>The pomegranate (Punica granatum L.) genome and the genomics of punicalagin biosynthesis.</title>
        <authorList>
            <person name="Qin G."/>
            <person name="Xu C."/>
            <person name="Ming R."/>
            <person name="Tang H."/>
            <person name="Guyot R."/>
            <person name="Kramer E.M."/>
            <person name="Hu Y."/>
            <person name="Yi X."/>
            <person name="Qi Y."/>
            <person name="Xu X."/>
            <person name="Gao Z."/>
            <person name="Pan H."/>
            <person name="Jian J."/>
            <person name="Tian Y."/>
            <person name="Yue Z."/>
            <person name="Xu Y."/>
        </authorList>
    </citation>
    <scope>NUCLEOTIDE SEQUENCE [LARGE SCALE GENOMIC DNA]</scope>
    <source>
        <strain evidence="3">cv. Dabenzi</strain>
    </source>
</reference>
<gene>
    <name evidence="2" type="ORF">CDL15_Pgr018658</name>
</gene>
<feature type="compositionally biased region" description="Basic residues" evidence="1">
    <location>
        <begin position="18"/>
        <end position="28"/>
    </location>
</feature>
<name>A0A218X032_PUNGR</name>
<evidence type="ECO:0000256" key="1">
    <source>
        <dbReference type="SAM" id="MobiDB-lite"/>
    </source>
</evidence>
<evidence type="ECO:0008006" key="4">
    <source>
        <dbReference type="Google" id="ProtNLM"/>
    </source>
</evidence>
<evidence type="ECO:0000313" key="3">
    <source>
        <dbReference type="Proteomes" id="UP000197138"/>
    </source>
</evidence>
<proteinExistence type="predicted"/>
<sequence>MRQMGVTGLPRQNVSSHLQKHRMNKKKQGQCSEPQNGPLGQMNYSGPCQYSSLPIQSYPPAPVAPYPAHTRYLHSQNFAISQAVRQPNNYFSIGKQVGALPIGPMTTQQLTSPLNQINQLPDFRNLSPHHVIGSAAPGTCILGLPLSLQTKTSH</sequence>
<protein>
    <recommendedName>
        <fullName evidence="4">HTH myb-type domain-containing protein</fullName>
    </recommendedName>
</protein>
<evidence type="ECO:0000313" key="2">
    <source>
        <dbReference type="EMBL" id="OWM78089.1"/>
    </source>
</evidence>
<dbReference type="AlphaFoldDB" id="A0A218X032"/>
<dbReference type="Proteomes" id="UP000197138">
    <property type="component" value="Unassembled WGS sequence"/>
</dbReference>
<accession>A0A218X032</accession>
<feature type="region of interest" description="Disordered" evidence="1">
    <location>
        <begin position="1"/>
        <end position="43"/>
    </location>
</feature>